<protein>
    <submittedName>
        <fullName evidence="1">Uncharacterized protein</fullName>
    </submittedName>
</protein>
<proteinExistence type="predicted"/>
<organism evidence="1 2">
    <name type="scientific">Triticum urartu</name>
    <name type="common">Red wild einkorn</name>
    <name type="synonym">Crithodium urartu</name>
    <dbReference type="NCBI Taxonomy" id="4572"/>
    <lineage>
        <taxon>Eukaryota</taxon>
        <taxon>Viridiplantae</taxon>
        <taxon>Streptophyta</taxon>
        <taxon>Embryophyta</taxon>
        <taxon>Tracheophyta</taxon>
        <taxon>Spermatophyta</taxon>
        <taxon>Magnoliopsida</taxon>
        <taxon>Liliopsida</taxon>
        <taxon>Poales</taxon>
        <taxon>Poaceae</taxon>
        <taxon>BOP clade</taxon>
        <taxon>Pooideae</taxon>
        <taxon>Triticodae</taxon>
        <taxon>Triticeae</taxon>
        <taxon>Triticinae</taxon>
        <taxon>Triticum</taxon>
    </lineage>
</organism>
<reference evidence="1" key="3">
    <citation type="submission" date="2022-06" db="UniProtKB">
        <authorList>
            <consortium name="EnsemblPlants"/>
        </authorList>
    </citation>
    <scope>IDENTIFICATION</scope>
</reference>
<keyword evidence="2" id="KW-1185">Reference proteome</keyword>
<dbReference type="EnsemblPlants" id="TuG1812G0100000853.01.T01">
    <property type="protein sequence ID" value="TuG1812G0100000853.01.T01.cds370373"/>
    <property type="gene ID" value="TuG1812G0100000853.01"/>
</dbReference>
<dbReference type="EnsemblPlants" id="TuG1812G0100000845.01.T01">
    <property type="protein sequence ID" value="TuG1812G0100000845.01.T01.cds270013"/>
    <property type="gene ID" value="TuG1812G0100000845.01"/>
</dbReference>
<evidence type="ECO:0000313" key="1">
    <source>
        <dbReference type="EnsemblPlants" id="TuG1812G0100000845.01.T01.cds270013"/>
    </source>
</evidence>
<dbReference type="Gramene" id="TuG1812G0100000853.01.T01">
    <property type="protein sequence ID" value="TuG1812G0100000853.01.T01.cds370373"/>
    <property type="gene ID" value="TuG1812G0100000853.01"/>
</dbReference>
<dbReference type="Gramene" id="TuG1812G0100000845.01.T01">
    <property type="protein sequence ID" value="TuG1812G0100000845.01.T01.cds270013"/>
    <property type="gene ID" value="TuG1812G0100000845.01"/>
</dbReference>
<sequence length="136" mass="15601">TVAVNNSIRSYNIYALFHQAKTQAGFRVHQSHQIRLINGRVLADLSACALASSRHNDTKRSWLHQILSRRRPHGVKLERSTSITVLSVQKWFLAKLARPERTCPFIAGDVGHEFLHKHGHLYMSSSFLHRYSIKDC</sequence>
<dbReference type="AlphaFoldDB" id="A0A8R7NYN5"/>
<reference evidence="1" key="2">
    <citation type="submission" date="2018-03" db="EMBL/GenBank/DDBJ databases">
        <title>The Triticum urartu genome reveals the dynamic nature of wheat genome evolution.</title>
        <authorList>
            <person name="Ling H."/>
            <person name="Ma B."/>
            <person name="Shi X."/>
            <person name="Liu H."/>
            <person name="Dong L."/>
            <person name="Sun H."/>
            <person name="Cao Y."/>
            <person name="Gao Q."/>
            <person name="Zheng S."/>
            <person name="Li Y."/>
            <person name="Yu Y."/>
            <person name="Du H."/>
            <person name="Qi M."/>
            <person name="Li Y."/>
            <person name="Yu H."/>
            <person name="Cui Y."/>
            <person name="Wang N."/>
            <person name="Chen C."/>
            <person name="Wu H."/>
            <person name="Zhao Y."/>
            <person name="Zhang J."/>
            <person name="Li Y."/>
            <person name="Zhou W."/>
            <person name="Zhang B."/>
            <person name="Hu W."/>
            <person name="Eijk M."/>
            <person name="Tang J."/>
            <person name="Witsenboer H."/>
            <person name="Zhao S."/>
            <person name="Li Z."/>
            <person name="Zhang A."/>
            <person name="Wang D."/>
            <person name="Liang C."/>
        </authorList>
    </citation>
    <scope>NUCLEOTIDE SEQUENCE [LARGE SCALE GENOMIC DNA]</scope>
    <source>
        <strain evidence="1">cv. G1812</strain>
    </source>
</reference>
<accession>A0A8R7NYN5</accession>
<reference evidence="2" key="1">
    <citation type="journal article" date="2013" name="Nature">
        <title>Draft genome of the wheat A-genome progenitor Triticum urartu.</title>
        <authorList>
            <person name="Ling H.Q."/>
            <person name="Zhao S."/>
            <person name="Liu D."/>
            <person name="Wang J."/>
            <person name="Sun H."/>
            <person name="Zhang C."/>
            <person name="Fan H."/>
            <person name="Li D."/>
            <person name="Dong L."/>
            <person name="Tao Y."/>
            <person name="Gao C."/>
            <person name="Wu H."/>
            <person name="Li Y."/>
            <person name="Cui Y."/>
            <person name="Guo X."/>
            <person name="Zheng S."/>
            <person name="Wang B."/>
            <person name="Yu K."/>
            <person name="Liang Q."/>
            <person name="Yang W."/>
            <person name="Lou X."/>
            <person name="Chen J."/>
            <person name="Feng M."/>
            <person name="Jian J."/>
            <person name="Zhang X."/>
            <person name="Luo G."/>
            <person name="Jiang Y."/>
            <person name="Liu J."/>
            <person name="Wang Z."/>
            <person name="Sha Y."/>
            <person name="Zhang B."/>
            <person name="Wu H."/>
            <person name="Tang D."/>
            <person name="Shen Q."/>
            <person name="Xue P."/>
            <person name="Zou S."/>
            <person name="Wang X."/>
            <person name="Liu X."/>
            <person name="Wang F."/>
            <person name="Yang Y."/>
            <person name="An X."/>
            <person name="Dong Z."/>
            <person name="Zhang K."/>
            <person name="Zhang X."/>
            <person name="Luo M.C."/>
            <person name="Dvorak J."/>
            <person name="Tong Y."/>
            <person name="Wang J."/>
            <person name="Yang H."/>
            <person name="Li Z."/>
            <person name="Wang D."/>
            <person name="Zhang A."/>
            <person name="Wang J."/>
        </authorList>
    </citation>
    <scope>NUCLEOTIDE SEQUENCE</scope>
    <source>
        <strain evidence="2">cv. G1812</strain>
    </source>
</reference>
<dbReference type="Proteomes" id="UP000015106">
    <property type="component" value="Chromosome 1"/>
</dbReference>
<name>A0A8R7NYN5_TRIUA</name>
<evidence type="ECO:0000313" key="2">
    <source>
        <dbReference type="Proteomes" id="UP000015106"/>
    </source>
</evidence>